<dbReference type="EMBL" id="CAUYUJ010007411">
    <property type="protein sequence ID" value="CAK0820628.1"/>
    <property type="molecule type" value="Genomic_DNA"/>
</dbReference>
<feature type="non-terminal residue" evidence="3">
    <location>
        <position position="1"/>
    </location>
</feature>
<evidence type="ECO:0000256" key="1">
    <source>
        <dbReference type="SAM" id="MobiDB-lite"/>
    </source>
</evidence>
<gene>
    <name evidence="3" type="ORF">PCOR1329_LOCUS22243</name>
</gene>
<feature type="compositionally biased region" description="Basic and acidic residues" evidence="1">
    <location>
        <begin position="1149"/>
        <end position="1160"/>
    </location>
</feature>
<evidence type="ECO:0000256" key="2">
    <source>
        <dbReference type="SAM" id="Phobius"/>
    </source>
</evidence>
<keyword evidence="4" id="KW-1185">Reference proteome</keyword>
<dbReference type="EMBL" id="CAUYUJ010007411">
    <property type="protein sequence ID" value="CAK0820629.1"/>
    <property type="molecule type" value="Genomic_DNA"/>
</dbReference>
<comment type="caution">
    <text evidence="3">The sequence shown here is derived from an EMBL/GenBank/DDBJ whole genome shotgun (WGS) entry which is preliminary data.</text>
</comment>
<keyword evidence="2" id="KW-0812">Transmembrane</keyword>
<feature type="region of interest" description="Disordered" evidence="1">
    <location>
        <begin position="1"/>
        <end position="40"/>
    </location>
</feature>
<feature type="compositionally biased region" description="Basic and acidic residues" evidence="1">
    <location>
        <begin position="1199"/>
        <end position="1208"/>
    </location>
</feature>
<sequence length="1245" mass="138995">ELPQALKRSARGPPRAAREPRREPPASEGRRVRPRPRRAGQVEKMTGCSLYNAFFFLYVFIVPAFLQYLIRAPSTFTSAPFYPVPLATLQGKVAHVNMSSPPQTMEEGVNHCKPCYEDQYHKTGMYQWNIMLRMSYADLMAQSKDNPVTTMYPVILASNDFKLWKVVADADDVNAGMSNDTGDTTKELVHIAPPLLVAALKPFGCVTNETGTTDPFQWFFASGEKANRYKWRLVDHVSTHGSVHLVACVMEGFDKVNAVMTYFAQNCINAAGKMVCERTPREVLGQCFALGSACGQACGFFSPTVQHCSSDGHLDPMFFQGLTSKRVSIKTASGGGASNALVNCDEGDCKTGLSFKGMYAEADNPNDFVVDSGEAEMADFYTILFAMSEVDSGVAVLPEAEAKEAGTKEDSAEDEADDFGFARDRRLQISSTKYAWQIAHMPNLTLGVFKDHSSNTMRIDPTKESCFAQPGFTYMVACMTSEPVFTSGNGLDIAGPPFNDRCLAVGGLCGAVCGSGQTLDDEAKKYCPEPEDRGRRLDGALDYSPYASTVIPMEHLVSPIEPRRSATTKSTAASFFFHGFIFFVTVSYVATILSKFPGNFSDFYPMHTWDELRTHGYVLEKFGCAAAFGISAGEHKMIVLRNWIGKIAARPEFEDRAFPTFRRWVDAFADEGHREGARLLWLAWTDFLDTNPPVEFLEEWSDNLREQSWEAAHSNSPFELTWGAKRVLPVTPSQAQAFAKMRHEAVPEGGVELQQDSLARLRDMADLYSQLPGDMRLEQSLSKKDDCVLTREVNLSLKSESAKKRSQGCYTIKYGQAWIKEMDAKFQERTAATGSASTEQYKKQLAIMDAKGRSVPLAELTKNFAEARFPLHFREMSAHKDRKLIMIYMARARPETERKGIEKTRGLDKYLWACLKPSAVRPYPGENGTRKQFKRRKVDGKEFEPLLSHPPGAPKGIYDEVRRCVQDILSRQHKKFLDQLEEPAFSQKKNMRGHRELAEEYLKYRVVESDWELGRWCYGEIVGEDQDVDGDEVLILDNPSSALLELVSGFKDAKQAGMGLVALETVEEVACTCFVRDLVRVGIATSPSLEFLFSAYDEDEQSTYNAQAFEKEFRAKLRGIISEQAARGLQRCTVTQYQQGLDLTVDASADQRRGPDHRGDPPPPGVEHLRAELRGPADGQPPHGARQEEPPHAVHRRAREGWRPELRGRPPAVPRRLHRHRARAGPGPRAHAVRHLRRAPPAAPG</sequence>
<keyword evidence="2" id="KW-0472">Membrane</keyword>
<name>A0ABN9RN74_9DINO</name>
<feature type="compositionally biased region" description="Basic and acidic residues" evidence="1">
    <location>
        <begin position="16"/>
        <end position="31"/>
    </location>
</feature>
<evidence type="ECO:0000313" key="4">
    <source>
        <dbReference type="Proteomes" id="UP001189429"/>
    </source>
</evidence>
<accession>A0ABN9RN74</accession>
<proteinExistence type="predicted"/>
<organism evidence="3 4">
    <name type="scientific">Prorocentrum cordatum</name>
    <dbReference type="NCBI Taxonomy" id="2364126"/>
    <lineage>
        <taxon>Eukaryota</taxon>
        <taxon>Sar</taxon>
        <taxon>Alveolata</taxon>
        <taxon>Dinophyceae</taxon>
        <taxon>Prorocentrales</taxon>
        <taxon>Prorocentraceae</taxon>
        <taxon>Prorocentrum</taxon>
    </lineage>
</organism>
<feature type="region of interest" description="Disordered" evidence="1">
    <location>
        <begin position="1146"/>
        <end position="1245"/>
    </location>
</feature>
<reference evidence="3" key="1">
    <citation type="submission" date="2023-10" db="EMBL/GenBank/DDBJ databases">
        <authorList>
            <person name="Chen Y."/>
            <person name="Shah S."/>
            <person name="Dougan E. K."/>
            <person name="Thang M."/>
            <person name="Chan C."/>
        </authorList>
    </citation>
    <scope>NUCLEOTIDE SEQUENCE [LARGE SCALE GENOMIC DNA]</scope>
</reference>
<feature type="non-terminal residue" evidence="3">
    <location>
        <position position="1245"/>
    </location>
</feature>
<feature type="transmembrane region" description="Helical" evidence="2">
    <location>
        <begin position="50"/>
        <end position="70"/>
    </location>
</feature>
<dbReference type="Proteomes" id="UP001189429">
    <property type="component" value="Unassembled WGS sequence"/>
</dbReference>
<protein>
    <submittedName>
        <fullName evidence="3">Uncharacterized protein</fullName>
    </submittedName>
</protein>
<evidence type="ECO:0000313" key="3">
    <source>
        <dbReference type="EMBL" id="CAK0820629.1"/>
    </source>
</evidence>
<keyword evidence="2" id="KW-1133">Transmembrane helix</keyword>